<evidence type="ECO:0000259" key="3">
    <source>
        <dbReference type="Pfam" id="PF21789"/>
    </source>
</evidence>
<protein>
    <submittedName>
        <fullName evidence="4">Transposable element P transposase</fullName>
    </submittedName>
</protein>
<dbReference type="InterPro" id="IPR048365">
    <property type="entry name" value="TNP-like_RNaseH_N"/>
</dbReference>
<evidence type="ECO:0000313" key="4">
    <source>
        <dbReference type="EMBL" id="MBY77955.1"/>
    </source>
</evidence>
<dbReference type="PANTHER" id="PTHR47577">
    <property type="entry name" value="THAP DOMAIN-CONTAINING PROTEIN 6"/>
    <property type="match status" value="1"/>
</dbReference>
<accession>A0A2S2QJM0</accession>
<sequence>MIRGINYNWKQPIAYFLVSSSFTGTDLKDIILTTIYHLQNIKLNIKSFVTDQGSNFNCLIKDLYVSPDRPFIKIEGKQVFSIFEPLHLLKSTRNMLFKHNFLINENIITKDHIVSFYNYDSECNLRLAPKLKYYHINPGPFEKMRVFLAAQIFSESVAAGMSIILFSNILPSSVQFTIDFIIDMDKLFDIFNSSKTPGLKSFKRPFKSTAEQINHLNKMANIFKNLKFIHKFKKTDETKRMNFINGWLISISGLQMLYSFLNPTKNINYVLFADRINQDCLENVFCTFRQQQGNNFNPTPIQLCWAFKKIFCLNYFQTSPNANCIQDLDQILYSEIASGEFLNLLEPEKKSF</sequence>
<dbReference type="Pfam" id="PF21789">
    <property type="entry name" value="TNP-like_RNaseH_C"/>
    <property type="match status" value="1"/>
</dbReference>
<proteinExistence type="predicted"/>
<dbReference type="AlphaFoldDB" id="A0A2S2QJM0"/>
<dbReference type="PANTHER" id="PTHR47577:SF2">
    <property type="entry name" value="THAP DOMAIN CONTAINING 9"/>
    <property type="match status" value="1"/>
</dbReference>
<feature type="domain" description="Transposable element P transposase-like RNase H C-terminal" evidence="3">
    <location>
        <begin position="276"/>
        <end position="308"/>
    </location>
</feature>
<organism evidence="4">
    <name type="scientific">Sipha flava</name>
    <name type="common">yellow sugarcane aphid</name>
    <dbReference type="NCBI Taxonomy" id="143950"/>
    <lineage>
        <taxon>Eukaryota</taxon>
        <taxon>Metazoa</taxon>
        <taxon>Ecdysozoa</taxon>
        <taxon>Arthropoda</taxon>
        <taxon>Hexapoda</taxon>
        <taxon>Insecta</taxon>
        <taxon>Pterygota</taxon>
        <taxon>Neoptera</taxon>
        <taxon>Paraneoptera</taxon>
        <taxon>Hemiptera</taxon>
        <taxon>Sternorrhyncha</taxon>
        <taxon>Aphidomorpha</taxon>
        <taxon>Aphidoidea</taxon>
        <taxon>Aphididae</taxon>
        <taxon>Sipha</taxon>
    </lineage>
</organism>
<dbReference type="OrthoDB" id="6616236at2759"/>
<name>A0A2S2QJM0_9HEMI</name>
<feature type="domain" description="Transposable element P transposase-like RNase H" evidence="1">
    <location>
        <begin position="1"/>
        <end position="63"/>
    </location>
</feature>
<gene>
    <name evidence="4" type="primary">T_0</name>
    <name evidence="4" type="ORF">g.54565</name>
</gene>
<feature type="domain" description="Transposable element P transposase-like GTP-binding insertion" evidence="2">
    <location>
        <begin position="87"/>
        <end position="204"/>
    </location>
</feature>
<evidence type="ECO:0000259" key="2">
    <source>
        <dbReference type="Pfam" id="PF21788"/>
    </source>
</evidence>
<evidence type="ECO:0000259" key="1">
    <source>
        <dbReference type="Pfam" id="PF21787"/>
    </source>
</evidence>
<dbReference type="Pfam" id="PF21787">
    <property type="entry name" value="TNP-like_RNaseH_N"/>
    <property type="match status" value="1"/>
</dbReference>
<dbReference type="EMBL" id="GGMS01008752">
    <property type="protein sequence ID" value="MBY77955.1"/>
    <property type="molecule type" value="Transcribed_RNA"/>
</dbReference>
<dbReference type="Pfam" id="PF21788">
    <property type="entry name" value="TNP-like_GBD"/>
    <property type="match status" value="1"/>
</dbReference>
<dbReference type="InterPro" id="IPR048367">
    <property type="entry name" value="TNP-like_RNaseH_C"/>
</dbReference>
<reference evidence="4" key="1">
    <citation type="submission" date="2018-04" db="EMBL/GenBank/DDBJ databases">
        <title>Transcriptome assembly of Sipha flava.</title>
        <authorList>
            <person name="Scully E.D."/>
            <person name="Geib S.M."/>
            <person name="Palmer N.A."/>
            <person name="Koch K."/>
            <person name="Bradshaw J."/>
            <person name="Heng-Moss T."/>
            <person name="Sarath G."/>
        </authorList>
    </citation>
    <scope>NUCLEOTIDE SEQUENCE</scope>
</reference>
<dbReference type="InterPro" id="IPR048366">
    <property type="entry name" value="TNP-like_GBD"/>
</dbReference>